<sequence>MLIPLKNYLAEQGQVSLADLAKHFKSSPDALRGMLSHWVRKGRVCKETLGCNKGCASCPPEQTEIYRWLGPRAAQPGQIPLCQLA</sequence>
<evidence type="ECO:0000313" key="3">
    <source>
        <dbReference type="Proteomes" id="UP001500604"/>
    </source>
</evidence>
<dbReference type="InterPro" id="IPR036390">
    <property type="entry name" value="WH_DNA-bd_sf"/>
</dbReference>
<dbReference type="Gene3D" id="1.10.10.10">
    <property type="entry name" value="Winged helix-like DNA-binding domain superfamily/Winged helix DNA-binding domain"/>
    <property type="match status" value="1"/>
</dbReference>
<dbReference type="SUPFAM" id="SSF46785">
    <property type="entry name" value="Winged helix' DNA-binding domain"/>
    <property type="match status" value="1"/>
</dbReference>
<keyword evidence="3" id="KW-1185">Reference proteome</keyword>
<dbReference type="Proteomes" id="UP001500604">
    <property type="component" value="Unassembled WGS sequence"/>
</dbReference>
<evidence type="ECO:0000259" key="1">
    <source>
        <dbReference type="Pfam" id="PF09012"/>
    </source>
</evidence>
<accession>A0ABP8V6R7</accession>
<protein>
    <submittedName>
        <fullName evidence="2">FeoC-like transcriptional regulator</fullName>
    </submittedName>
</protein>
<comment type="caution">
    <text evidence="2">The sequence shown here is derived from an EMBL/GenBank/DDBJ whole genome shotgun (WGS) entry which is preliminary data.</text>
</comment>
<dbReference type="InterPro" id="IPR015102">
    <property type="entry name" value="Tscrpt_reg_HTH_FeoC"/>
</dbReference>
<dbReference type="RefSeq" id="WP_345197984.1">
    <property type="nucleotide sequence ID" value="NZ_BAABFL010000457.1"/>
</dbReference>
<name>A0ABP8V6R7_9GAMM</name>
<reference evidence="3" key="1">
    <citation type="journal article" date="2019" name="Int. J. Syst. Evol. Microbiol.">
        <title>The Global Catalogue of Microorganisms (GCM) 10K type strain sequencing project: providing services to taxonomists for standard genome sequencing and annotation.</title>
        <authorList>
            <consortium name="The Broad Institute Genomics Platform"/>
            <consortium name="The Broad Institute Genome Sequencing Center for Infectious Disease"/>
            <person name="Wu L."/>
            <person name="Ma J."/>
        </authorList>
    </citation>
    <scope>NUCLEOTIDE SEQUENCE [LARGE SCALE GENOMIC DNA]</scope>
    <source>
        <strain evidence="3">JCM 17805</strain>
    </source>
</reference>
<dbReference type="Pfam" id="PF09012">
    <property type="entry name" value="FeoC"/>
    <property type="match status" value="1"/>
</dbReference>
<evidence type="ECO:0000313" key="2">
    <source>
        <dbReference type="EMBL" id="GAA4651581.1"/>
    </source>
</evidence>
<feature type="domain" description="Transcriptional regulator HTH-type FeoC" evidence="1">
    <location>
        <begin position="1"/>
        <end position="67"/>
    </location>
</feature>
<proteinExistence type="predicted"/>
<gene>
    <name evidence="2" type="ORF">GCM10023116_38650</name>
</gene>
<dbReference type="InterPro" id="IPR036388">
    <property type="entry name" value="WH-like_DNA-bd_sf"/>
</dbReference>
<organism evidence="2 3">
    <name type="scientific">Kistimonas scapharcae</name>
    <dbReference type="NCBI Taxonomy" id="1036133"/>
    <lineage>
        <taxon>Bacteria</taxon>
        <taxon>Pseudomonadati</taxon>
        <taxon>Pseudomonadota</taxon>
        <taxon>Gammaproteobacteria</taxon>
        <taxon>Oceanospirillales</taxon>
        <taxon>Endozoicomonadaceae</taxon>
        <taxon>Kistimonas</taxon>
    </lineage>
</organism>
<dbReference type="EMBL" id="BAABFL010000457">
    <property type="protein sequence ID" value="GAA4651581.1"/>
    <property type="molecule type" value="Genomic_DNA"/>
</dbReference>